<dbReference type="EMBL" id="CAOQHR010000008">
    <property type="protein sequence ID" value="CAI6338067.1"/>
    <property type="molecule type" value="Genomic_DNA"/>
</dbReference>
<evidence type="ECO:0000313" key="1">
    <source>
        <dbReference type="EMBL" id="CAI6338067.1"/>
    </source>
</evidence>
<organism evidence="1 2">
    <name type="scientific">Periconia digitata</name>
    <dbReference type="NCBI Taxonomy" id="1303443"/>
    <lineage>
        <taxon>Eukaryota</taxon>
        <taxon>Fungi</taxon>
        <taxon>Dikarya</taxon>
        <taxon>Ascomycota</taxon>
        <taxon>Pezizomycotina</taxon>
        <taxon>Dothideomycetes</taxon>
        <taxon>Pleosporomycetidae</taxon>
        <taxon>Pleosporales</taxon>
        <taxon>Massarineae</taxon>
        <taxon>Periconiaceae</taxon>
        <taxon>Periconia</taxon>
    </lineage>
</organism>
<protein>
    <submittedName>
        <fullName evidence="1">Uncharacterized protein</fullName>
    </submittedName>
</protein>
<name>A0A9W4UN54_9PLEO</name>
<keyword evidence="2" id="KW-1185">Reference proteome</keyword>
<sequence>MDLIETHMHGCTEASVTLDIVEQLYMYLRIQSYRQTFQMLQIIESRYLDLEKIKKLCREKWGEDGWRINFDNQTERWTFNLPEKLTEEELERCETRHRE</sequence>
<accession>A0A9W4UN54</accession>
<proteinExistence type="predicted"/>
<dbReference type="AlphaFoldDB" id="A0A9W4UN54"/>
<reference evidence="1" key="1">
    <citation type="submission" date="2023-01" db="EMBL/GenBank/DDBJ databases">
        <authorList>
            <person name="Van Ghelder C."/>
            <person name="Rancurel C."/>
        </authorList>
    </citation>
    <scope>NUCLEOTIDE SEQUENCE</scope>
    <source>
        <strain evidence="1">CNCM I-4278</strain>
    </source>
</reference>
<dbReference type="Proteomes" id="UP001152607">
    <property type="component" value="Unassembled WGS sequence"/>
</dbReference>
<evidence type="ECO:0000313" key="2">
    <source>
        <dbReference type="Proteomes" id="UP001152607"/>
    </source>
</evidence>
<gene>
    <name evidence="1" type="ORF">PDIGIT_LOCUS11189</name>
</gene>
<comment type="caution">
    <text evidence="1">The sequence shown here is derived from an EMBL/GenBank/DDBJ whole genome shotgun (WGS) entry which is preliminary data.</text>
</comment>